<feature type="region of interest" description="Disordered" evidence="1">
    <location>
        <begin position="136"/>
        <end position="162"/>
    </location>
</feature>
<keyword evidence="3" id="KW-1185">Reference proteome</keyword>
<gene>
    <name evidence="2" type="ORF">OBRU01_11291</name>
</gene>
<proteinExistence type="predicted"/>
<name>A0A0L7LCH5_OPEBR</name>
<evidence type="ECO:0000313" key="2">
    <source>
        <dbReference type="EMBL" id="KOB73178.1"/>
    </source>
</evidence>
<protein>
    <submittedName>
        <fullName evidence="2">Transcription factor E74 isoform B</fullName>
    </submittedName>
</protein>
<feature type="compositionally biased region" description="Basic and acidic residues" evidence="1">
    <location>
        <begin position="18"/>
        <end position="27"/>
    </location>
</feature>
<sequence>MMAVEARPASTGSARLSPEPELKHEPRTLAARKAYPREPSPDHDMEYKDDRASPASPKLATYEDMKRYEDAKQEPMHLDVKYEESKPQDYKVPKPCKEEPLDLSVRKVSVRDFARHPFNEAIDFVRAQLIRSQSQGFLARDSGTDSDDSAGRFSPGDETGQGKAYKKSLIKRYSKCFCSWFI</sequence>
<organism evidence="2 3">
    <name type="scientific">Operophtera brumata</name>
    <name type="common">Winter moth</name>
    <name type="synonym">Phalaena brumata</name>
    <dbReference type="NCBI Taxonomy" id="104452"/>
    <lineage>
        <taxon>Eukaryota</taxon>
        <taxon>Metazoa</taxon>
        <taxon>Ecdysozoa</taxon>
        <taxon>Arthropoda</taxon>
        <taxon>Hexapoda</taxon>
        <taxon>Insecta</taxon>
        <taxon>Pterygota</taxon>
        <taxon>Neoptera</taxon>
        <taxon>Endopterygota</taxon>
        <taxon>Lepidoptera</taxon>
        <taxon>Glossata</taxon>
        <taxon>Ditrysia</taxon>
        <taxon>Geometroidea</taxon>
        <taxon>Geometridae</taxon>
        <taxon>Larentiinae</taxon>
        <taxon>Operophtera</taxon>
    </lineage>
</organism>
<evidence type="ECO:0000256" key="1">
    <source>
        <dbReference type="SAM" id="MobiDB-lite"/>
    </source>
</evidence>
<feature type="compositionally biased region" description="Basic and acidic residues" evidence="1">
    <location>
        <begin position="61"/>
        <end position="96"/>
    </location>
</feature>
<dbReference type="EMBL" id="JTDY01001678">
    <property type="protein sequence ID" value="KOB73178.1"/>
    <property type="molecule type" value="Genomic_DNA"/>
</dbReference>
<dbReference type="AlphaFoldDB" id="A0A0L7LCH5"/>
<reference evidence="2 3" key="1">
    <citation type="journal article" date="2015" name="Genome Biol. Evol.">
        <title>The genome of winter moth (Operophtera brumata) provides a genomic perspective on sexual dimorphism and phenology.</title>
        <authorList>
            <person name="Derks M.F."/>
            <person name="Smit S."/>
            <person name="Salis L."/>
            <person name="Schijlen E."/>
            <person name="Bossers A."/>
            <person name="Mateman C."/>
            <person name="Pijl A.S."/>
            <person name="de Ridder D."/>
            <person name="Groenen M.A."/>
            <person name="Visser M.E."/>
            <person name="Megens H.J."/>
        </authorList>
    </citation>
    <scope>NUCLEOTIDE SEQUENCE [LARGE SCALE GENOMIC DNA]</scope>
    <source>
        <strain evidence="2">WM2013NL</strain>
        <tissue evidence="2">Head and thorax</tissue>
    </source>
</reference>
<comment type="caution">
    <text evidence="2">The sequence shown here is derived from an EMBL/GenBank/DDBJ whole genome shotgun (WGS) entry which is preliminary data.</text>
</comment>
<feature type="compositionally biased region" description="Basic and acidic residues" evidence="1">
    <location>
        <begin position="35"/>
        <end position="52"/>
    </location>
</feature>
<accession>A0A0L7LCH5</accession>
<feature type="region of interest" description="Disordered" evidence="1">
    <location>
        <begin position="1"/>
        <end position="96"/>
    </location>
</feature>
<evidence type="ECO:0000313" key="3">
    <source>
        <dbReference type="Proteomes" id="UP000037510"/>
    </source>
</evidence>
<dbReference type="Proteomes" id="UP000037510">
    <property type="component" value="Unassembled WGS sequence"/>
</dbReference>